<protein>
    <submittedName>
        <fullName evidence="1">Uncharacterized protein</fullName>
    </submittedName>
</protein>
<proteinExistence type="predicted"/>
<organism evidence="1">
    <name type="scientific">Sylvanvirus sp</name>
    <dbReference type="NCBI Taxonomy" id="2487774"/>
    <lineage>
        <taxon>Viruses</taxon>
    </lineage>
</organism>
<evidence type="ECO:0000313" key="1">
    <source>
        <dbReference type="EMBL" id="AYV86646.1"/>
    </source>
</evidence>
<name>A0A3G5AHL9_9VIRU</name>
<reference evidence="1" key="1">
    <citation type="submission" date="2018-10" db="EMBL/GenBank/DDBJ databases">
        <title>Hidden diversity of soil giant viruses.</title>
        <authorList>
            <person name="Schulz F."/>
            <person name="Alteio L."/>
            <person name="Goudeau D."/>
            <person name="Ryan E.M."/>
            <person name="Malmstrom R.R."/>
            <person name="Blanchard J."/>
            <person name="Woyke T."/>
        </authorList>
    </citation>
    <scope>NUCLEOTIDE SEQUENCE</scope>
    <source>
        <strain evidence="1">SYV1</strain>
    </source>
</reference>
<dbReference type="EMBL" id="MK072511">
    <property type="protein sequence ID" value="AYV86646.1"/>
    <property type="molecule type" value="Genomic_DNA"/>
</dbReference>
<gene>
    <name evidence="1" type="ORF">Sylvanvirus5_14</name>
</gene>
<sequence>MIVCLLEFDQSHSGVYIHNKWPSCLEKKPKSSNFGWLFLASICLCNHNKWHYRPHF</sequence>
<accession>A0A3G5AHL9</accession>